<gene>
    <name evidence="4" type="ORF">H7A79_1780</name>
</gene>
<keyword evidence="2" id="KW-0472">Membrane</keyword>
<feature type="transmembrane region" description="Helical" evidence="2">
    <location>
        <begin position="408"/>
        <end position="432"/>
    </location>
</feature>
<keyword evidence="5" id="KW-1185">Reference proteome</keyword>
<evidence type="ECO:0000256" key="2">
    <source>
        <dbReference type="SAM" id="Phobius"/>
    </source>
</evidence>
<name>A0A7H1M932_9NEIS</name>
<evidence type="ECO:0000259" key="3">
    <source>
        <dbReference type="Pfam" id="PF10145"/>
    </source>
</evidence>
<dbReference type="PANTHER" id="PTHR37813">
    <property type="entry name" value="FELS-2 PROPHAGE PROTEIN"/>
    <property type="match status" value="1"/>
</dbReference>
<reference evidence="4" key="1">
    <citation type="submission" date="2024-06" db="EMBL/GenBank/DDBJ databases">
        <title>Complete Genome Sequence of mouse commensal type strain Neisseria musculi.</title>
        <authorList>
            <person name="Thapa E."/>
            <person name="Aluvathingal J."/>
            <person name="Nadendla S."/>
            <person name="Mehta A."/>
            <person name="Tettelin H."/>
            <person name="Weyand N.J."/>
        </authorList>
    </citation>
    <scope>NUCLEOTIDE SEQUENCE</scope>
    <source>
        <strain evidence="4">NW831</strain>
    </source>
</reference>
<evidence type="ECO:0000256" key="1">
    <source>
        <dbReference type="ARBA" id="ARBA00022612"/>
    </source>
</evidence>
<keyword evidence="2" id="KW-1133">Transmembrane helix</keyword>
<dbReference type="Proteomes" id="UP000516412">
    <property type="component" value="Chromosome"/>
</dbReference>
<sequence>MSSNLAIAITVGASVGSALAGLRRLNAAIVTVRSDALSTGQKLKSLGSTTLIGVTGAVTGIKAATGVVMGLAEEAVKFESAMADVKKVVDFESPEGLKNLQKDILQMTRTIPMAKEELAKIAASGGQLGVAEKDLKSFTATIAKMGVAFDMPAEQAGDSMAKLANVYQIPIEQIGKLGDAVNHLSNSSPAKASNIVNALGRVGGVAKQFGLTELQTASLSNAFISLGKTPEVAGTAINGMLTKLMTADKQGKKFQAALEGMGTDAKALKKAIAENGEQALVDFLKQIEKLPKESQMGALVDLFGLEYADDVAVLAGSVETYEKSIKALQKAGKDGMPEFTGSMEKEFAARSATTENGLTLMKNGFAELKTVVGDRLLPVINKVSAFIGNLTHNLTDFATKNPEVVDGLLLFGGVIAGLIIGFSAFTAVIGGFSMGWVVAARAVSPIISVLGAVLKAMSFFGRGIMQVIRFLPMLGSAFLKLGAFLMANPIFLALGLLAAAAYLLYRNWDSVVGGAKALWQGLGSFFSGLWASVSAAFQTAWSGMTARFGTVWEGIKAFAQAGIAALLNLILTFSPVTAFITAFQAVWAWLSGLGAAFMRYGSMMIDGLVNGIKAGIGRAVEAVQGVVSAVKSAFTSDRKGMAIHSPSRVFAGYGGFMTEGLAIGINRGAARPLAAVGNAAGRLKDGFTRCAGSLRADLAARISGGSAEFAAARAAQPQAAGGITVNFNPTIHAPGGNPAQIQTALQMGLREFETMFKRMMADRERRAY</sequence>
<feature type="transmembrane region" description="Helical" evidence="2">
    <location>
        <begin position="558"/>
        <end position="580"/>
    </location>
</feature>
<accession>A0A7H1M932</accession>
<feature type="transmembrane region" description="Helical" evidence="2">
    <location>
        <begin position="438"/>
        <end position="460"/>
    </location>
</feature>
<dbReference type="AlphaFoldDB" id="A0A7H1M932"/>
<feature type="transmembrane region" description="Helical" evidence="2">
    <location>
        <begin position="517"/>
        <end position="537"/>
    </location>
</feature>
<feature type="domain" description="Phage tail tape measure protein" evidence="3">
    <location>
        <begin position="101"/>
        <end position="304"/>
    </location>
</feature>
<evidence type="ECO:0000313" key="5">
    <source>
        <dbReference type="Proteomes" id="UP000516412"/>
    </source>
</evidence>
<dbReference type="NCBIfam" id="TIGR01760">
    <property type="entry name" value="tape_meas_TP901"/>
    <property type="match status" value="1"/>
</dbReference>
<proteinExistence type="predicted"/>
<organism evidence="4 5">
    <name type="scientific">Neisseria musculi</name>
    <dbReference type="NCBI Taxonomy" id="1815583"/>
    <lineage>
        <taxon>Bacteria</taxon>
        <taxon>Pseudomonadati</taxon>
        <taxon>Pseudomonadota</taxon>
        <taxon>Betaproteobacteria</taxon>
        <taxon>Neisseriales</taxon>
        <taxon>Neisseriaceae</taxon>
        <taxon>Neisseria</taxon>
    </lineage>
</organism>
<keyword evidence="2" id="KW-0812">Transmembrane</keyword>
<dbReference type="Pfam" id="PF10145">
    <property type="entry name" value="PhageMin_Tail"/>
    <property type="match status" value="1"/>
</dbReference>
<keyword evidence="1" id="KW-1188">Viral release from host cell</keyword>
<evidence type="ECO:0000313" key="4">
    <source>
        <dbReference type="EMBL" id="QNT58147.1"/>
    </source>
</evidence>
<dbReference type="PANTHER" id="PTHR37813:SF1">
    <property type="entry name" value="FELS-2 PROPHAGE PROTEIN"/>
    <property type="match status" value="1"/>
</dbReference>
<dbReference type="EMBL" id="CP060414">
    <property type="protein sequence ID" value="QNT58147.1"/>
    <property type="molecule type" value="Genomic_DNA"/>
</dbReference>
<feature type="transmembrane region" description="Helical" evidence="2">
    <location>
        <begin position="481"/>
        <end position="505"/>
    </location>
</feature>
<dbReference type="RefSeq" id="WP_187000100.1">
    <property type="nucleotide sequence ID" value="NZ_CP060414.2"/>
</dbReference>
<protein>
    <submittedName>
        <fullName evidence="4">Phage tail tape measure protein TP901 family core region</fullName>
    </submittedName>
</protein>
<dbReference type="InterPro" id="IPR010090">
    <property type="entry name" value="Phage_tape_meas"/>
</dbReference>
<dbReference type="KEGG" id="nmus:H7A79_1780"/>